<dbReference type="InterPro" id="IPR001478">
    <property type="entry name" value="PDZ"/>
</dbReference>
<evidence type="ECO:0000256" key="2">
    <source>
        <dbReference type="SAM" id="MobiDB-lite"/>
    </source>
</evidence>
<feature type="compositionally biased region" description="Basic and acidic residues" evidence="2">
    <location>
        <begin position="123"/>
        <end position="133"/>
    </location>
</feature>
<feature type="coiled-coil region" evidence="1">
    <location>
        <begin position="534"/>
        <end position="589"/>
    </location>
</feature>
<feature type="domain" description="PDZ" evidence="3">
    <location>
        <begin position="485"/>
        <end position="532"/>
    </location>
</feature>
<dbReference type="SUPFAM" id="SSF50156">
    <property type="entry name" value="PDZ domain-like"/>
    <property type="match status" value="1"/>
</dbReference>
<sequence>MSVANTDGTPVFGISFPTDCLAALILYLHHHHHWIFPPLRVVWHNLLPIPVDLFKLLPQSLPLSPISFCVCSIQIVRGLLVCSLSVLSLSILITCPNHCNIFLFSGSSNDGAPPGPAASGRTTTEDGPTRDPGSKGSHNSIRQVNLTGGASFLPVRSTRSGPCAVDQVTSQPQKNSSRVICRGNGHIHEHSLGVINVFSFWNTCHTVVSNALKSYSPYSLVNPSLSCSQMASIEVSLSTTPRRKKNGGSIGGGVTGPTPAHRVTSKDIAKELEDELNNQSPDHLQGELCSSLSLSRLSATYLRGHPHLLTDKEKRAAEESLNKLRHDMDNKRLAIKNLKMALDRLDITEESLFTPVSVVDCSVPCFFWSLRESSLHPSVLSTAKSRVLFSPSNIDVRIQQAELEYQLGREELNLLTLLEESRNLQLCLEDAEQSRARADQATLYNCVKGCLNASLHAVELDYDPKSPQFGAGPRDNTPGLYVKWATEESGMLKGDRVVEVNGKLVLGKTKEDMVRLLAVAPSPAQLVLLRATSHHALEQKLRSLHEELRVTVEQAQECERDKEALKTDNVRLTHRISYLEEQVAELLDRTKDEAQLPPAMTTQPTIAAPSSSSSSSNGSSTTPGTPTKGGVKPDIQVFQKGPQVTAIVANLPGLDVGGNSPGESRHTLPTLRPKPPGHHTEPPAQNQDSRSTKSSEVASDLSSGANHAHHVRRKQERNLSNPTLQNARSTNSLDMSKMEHLHQKLSSRFHSQYHLPDHQSHHPTKTNHSVSETSLGADGHCSRHRKHPDGHHRQTEYRLISEVNGARPTNYNSESSNSTYVTLDRDVRSVKSLDFDSEPNGSPRHGHKGWRYPRHKHGSRSNRSVDEGSETSSNVSYPQNWKLHNGTNGVVIDGKPQRPTPPKKPLRLSLHRATSLQVVNVVPSPQAPLDSGRKSSKRTHKGESHVVLQIESPSRTPSRAESCQPSLRWSTSLCPSRGISHSSMANEKWC</sequence>
<feature type="compositionally biased region" description="Polar residues" evidence="2">
    <location>
        <begin position="870"/>
        <end position="879"/>
    </location>
</feature>
<feature type="compositionally biased region" description="Low complexity" evidence="2">
    <location>
        <begin position="601"/>
        <end position="630"/>
    </location>
</feature>
<feature type="compositionally biased region" description="Low complexity" evidence="2">
    <location>
        <begin position="809"/>
        <end position="820"/>
    </location>
</feature>
<feature type="region of interest" description="Disordered" evidence="2">
    <location>
        <begin position="652"/>
        <end position="732"/>
    </location>
</feature>
<feature type="compositionally biased region" description="Polar residues" evidence="2">
    <location>
        <begin position="683"/>
        <end position="705"/>
    </location>
</feature>
<dbReference type="EMBL" id="OC003477">
    <property type="protein sequence ID" value="CAD7263346.1"/>
    <property type="molecule type" value="Genomic_DNA"/>
</dbReference>
<feature type="compositionally biased region" description="Polar residues" evidence="2">
    <location>
        <begin position="718"/>
        <end position="732"/>
    </location>
</feature>
<feature type="region of interest" description="Disordered" evidence="2">
    <location>
        <begin position="111"/>
        <end position="140"/>
    </location>
</feature>
<evidence type="ECO:0000313" key="4">
    <source>
        <dbReference type="EMBL" id="CAD7263346.1"/>
    </source>
</evidence>
<feature type="compositionally biased region" description="Basic residues" evidence="2">
    <location>
        <begin position="844"/>
        <end position="860"/>
    </location>
</feature>
<feature type="region of interest" description="Disordered" evidence="2">
    <location>
        <begin position="754"/>
        <end position="906"/>
    </location>
</feature>
<feature type="region of interest" description="Disordered" evidence="2">
    <location>
        <begin position="239"/>
        <end position="261"/>
    </location>
</feature>
<feature type="coiled-coil region" evidence="1">
    <location>
        <begin position="314"/>
        <end position="341"/>
    </location>
</feature>
<dbReference type="PROSITE" id="PS50106">
    <property type="entry name" value="PDZ"/>
    <property type="match status" value="1"/>
</dbReference>
<dbReference type="CDD" id="cd00136">
    <property type="entry name" value="PDZ_canonical"/>
    <property type="match status" value="1"/>
</dbReference>
<proteinExistence type="predicted"/>
<organism evidence="4">
    <name type="scientific">Timema shepardi</name>
    <name type="common">Walking stick</name>
    <dbReference type="NCBI Taxonomy" id="629360"/>
    <lineage>
        <taxon>Eukaryota</taxon>
        <taxon>Metazoa</taxon>
        <taxon>Ecdysozoa</taxon>
        <taxon>Arthropoda</taxon>
        <taxon>Hexapoda</taxon>
        <taxon>Insecta</taxon>
        <taxon>Pterygota</taxon>
        <taxon>Neoptera</taxon>
        <taxon>Polyneoptera</taxon>
        <taxon>Phasmatodea</taxon>
        <taxon>Timematodea</taxon>
        <taxon>Timematoidea</taxon>
        <taxon>Timematidae</taxon>
        <taxon>Timema</taxon>
    </lineage>
</organism>
<evidence type="ECO:0000259" key="3">
    <source>
        <dbReference type="PROSITE" id="PS50106"/>
    </source>
</evidence>
<name>A0A7R9G2M5_TIMSH</name>
<dbReference type="AlphaFoldDB" id="A0A7R9G2M5"/>
<evidence type="ECO:0000256" key="1">
    <source>
        <dbReference type="SAM" id="Coils"/>
    </source>
</evidence>
<dbReference type="SMART" id="SM00228">
    <property type="entry name" value="PDZ"/>
    <property type="match status" value="1"/>
</dbReference>
<feature type="region of interest" description="Disordered" evidence="2">
    <location>
        <begin position="600"/>
        <end position="634"/>
    </location>
</feature>
<feature type="compositionally biased region" description="Basic and acidic residues" evidence="2">
    <location>
        <begin position="823"/>
        <end position="834"/>
    </location>
</feature>
<dbReference type="InterPro" id="IPR036034">
    <property type="entry name" value="PDZ_sf"/>
</dbReference>
<feature type="region of interest" description="Disordered" evidence="2">
    <location>
        <begin position="922"/>
        <end position="964"/>
    </location>
</feature>
<dbReference type="Gene3D" id="2.30.42.10">
    <property type="match status" value="1"/>
</dbReference>
<protein>
    <recommendedName>
        <fullName evidence="3">PDZ domain-containing protein</fullName>
    </recommendedName>
</protein>
<gene>
    <name evidence="4" type="ORF">TSIB3V08_LOCUS7426</name>
</gene>
<accession>A0A7R9G2M5</accession>
<keyword evidence="1" id="KW-0175">Coiled coil</keyword>
<feature type="compositionally biased region" description="Polar residues" evidence="2">
    <location>
        <begin position="951"/>
        <end position="964"/>
    </location>
</feature>
<reference evidence="4" key="1">
    <citation type="submission" date="2020-11" db="EMBL/GenBank/DDBJ databases">
        <authorList>
            <person name="Tran Van P."/>
        </authorList>
    </citation>
    <scope>NUCLEOTIDE SEQUENCE</scope>
</reference>